<gene>
    <name evidence="1" type="ORF">NPIL_390011</name>
</gene>
<dbReference type="EMBL" id="BMAW01032877">
    <property type="protein sequence ID" value="GFU27571.1"/>
    <property type="molecule type" value="Genomic_DNA"/>
</dbReference>
<reference evidence="1" key="1">
    <citation type="submission" date="2020-08" db="EMBL/GenBank/DDBJ databases">
        <title>Multicomponent nature underlies the extraordinary mechanical properties of spider dragline silk.</title>
        <authorList>
            <person name="Kono N."/>
            <person name="Nakamura H."/>
            <person name="Mori M."/>
            <person name="Yoshida Y."/>
            <person name="Ohtoshi R."/>
            <person name="Malay A.D."/>
            <person name="Moran D.A.P."/>
            <person name="Tomita M."/>
            <person name="Numata K."/>
            <person name="Arakawa K."/>
        </authorList>
    </citation>
    <scope>NUCLEOTIDE SEQUENCE</scope>
</reference>
<accession>A0A8X6UL29</accession>
<dbReference type="Proteomes" id="UP000887013">
    <property type="component" value="Unassembled WGS sequence"/>
</dbReference>
<name>A0A8X6UL29_NEPPI</name>
<keyword evidence="2" id="KW-1185">Reference proteome</keyword>
<dbReference type="AlphaFoldDB" id="A0A8X6UL29"/>
<evidence type="ECO:0000313" key="2">
    <source>
        <dbReference type="Proteomes" id="UP000887013"/>
    </source>
</evidence>
<evidence type="ECO:0000313" key="1">
    <source>
        <dbReference type="EMBL" id="GFU27571.1"/>
    </source>
</evidence>
<comment type="caution">
    <text evidence="1">The sequence shown here is derived from an EMBL/GenBank/DDBJ whole genome shotgun (WGS) entry which is preliminary data.</text>
</comment>
<sequence>MRELKHRIDKKPNHCGRLISENDCFRCLKKQDVCAKGKVAEVHVFQRIALKEFAADMNQANGNRTVMTAGRYKCHNNGMACSQKLSTIVNCTRT</sequence>
<proteinExistence type="predicted"/>
<organism evidence="1 2">
    <name type="scientific">Nephila pilipes</name>
    <name type="common">Giant wood spider</name>
    <name type="synonym">Nephila maculata</name>
    <dbReference type="NCBI Taxonomy" id="299642"/>
    <lineage>
        <taxon>Eukaryota</taxon>
        <taxon>Metazoa</taxon>
        <taxon>Ecdysozoa</taxon>
        <taxon>Arthropoda</taxon>
        <taxon>Chelicerata</taxon>
        <taxon>Arachnida</taxon>
        <taxon>Araneae</taxon>
        <taxon>Araneomorphae</taxon>
        <taxon>Entelegynae</taxon>
        <taxon>Araneoidea</taxon>
        <taxon>Nephilidae</taxon>
        <taxon>Nephila</taxon>
    </lineage>
</organism>
<dbReference type="OrthoDB" id="6463069at2759"/>
<protein>
    <submittedName>
        <fullName evidence="1">Uncharacterized protein</fullName>
    </submittedName>
</protein>